<feature type="compositionally biased region" description="Basic and acidic residues" evidence="3">
    <location>
        <begin position="31"/>
        <end position="64"/>
    </location>
</feature>
<sequence length="144" mass="16168">MPKAPTVAVTKTAVTKSKMPSITKPATKSAKPAEKDSKPKKAAKESKARLDRCQDDKKEKDPNAPKRPRAAYILFCADHRAAAKEEAENNKDIMRVLGDKWKALSDKDKAPYTAKSEKDKQRYEREMKAYNAKSGKENRSEDTD</sequence>
<evidence type="ECO:0000256" key="1">
    <source>
        <dbReference type="ARBA" id="ARBA00023125"/>
    </source>
</evidence>
<evidence type="ECO:0000313" key="6">
    <source>
        <dbReference type="Proteomes" id="UP000076738"/>
    </source>
</evidence>
<dbReference type="Pfam" id="PF00505">
    <property type="entry name" value="HMG_box"/>
    <property type="match status" value="1"/>
</dbReference>
<protein>
    <submittedName>
        <fullName evidence="5">HMG-box</fullName>
    </submittedName>
</protein>
<dbReference type="AlphaFoldDB" id="A0A167P4F4"/>
<dbReference type="Gene3D" id="1.10.30.10">
    <property type="entry name" value="High mobility group box domain"/>
    <property type="match status" value="1"/>
</dbReference>
<reference evidence="5 6" key="1">
    <citation type="journal article" date="2016" name="Mol. Biol. Evol.">
        <title>Comparative Genomics of Early-Diverging Mushroom-Forming Fungi Provides Insights into the Origins of Lignocellulose Decay Capabilities.</title>
        <authorList>
            <person name="Nagy L.G."/>
            <person name="Riley R."/>
            <person name="Tritt A."/>
            <person name="Adam C."/>
            <person name="Daum C."/>
            <person name="Floudas D."/>
            <person name="Sun H."/>
            <person name="Yadav J.S."/>
            <person name="Pangilinan J."/>
            <person name="Larsson K.H."/>
            <person name="Matsuura K."/>
            <person name="Barry K."/>
            <person name="Labutti K."/>
            <person name="Kuo R."/>
            <person name="Ohm R.A."/>
            <person name="Bhattacharya S.S."/>
            <person name="Shirouzu T."/>
            <person name="Yoshinaga Y."/>
            <person name="Martin F.M."/>
            <person name="Grigoriev I.V."/>
            <person name="Hibbett D.S."/>
        </authorList>
    </citation>
    <scope>NUCLEOTIDE SEQUENCE [LARGE SCALE GENOMIC DNA]</scope>
    <source>
        <strain evidence="5 6">TUFC12733</strain>
    </source>
</reference>
<dbReference type="Proteomes" id="UP000076738">
    <property type="component" value="Unassembled WGS sequence"/>
</dbReference>
<evidence type="ECO:0000259" key="4">
    <source>
        <dbReference type="PROSITE" id="PS50118"/>
    </source>
</evidence>
<feature type="DNA-binding region" description="HMG box" evidence="2">
    <location>
        <begin position="65"/>
        <end position="131"/>
    </location>
</feature>
<proteinExistence type="predicted"/>
<dbReference type="GO" id="GO:0005634">
    <property type="term" value="C:nucleus"/>
    <property type="evidence" value="ECO:0007669"/>
    <property type="project" value="UniProtKB-UniRule"/>
</dbReference>
<dbReference type="GO" id="GO:0003677">
    <property type="term" value="F:DNA binding"/>
    <property type="evidence" value="ECO:0007669"/>
    <property type="project" value="UniProtKB-UniRule"/>
</dbReference>
<dbReference type="InterPro" id="IPR036910">
    <property type="entry name" value="HMG_box_dom_sf"/>
</dbReference>
<dbReference type="PROSITE" id="PS50118">
    <property type="entry name" value="HMG_BOX_2"/>
    <property type="match status" value="1"/>
</dbReference>
<dbReference type="STRING" id="1330018.A0A167P4F4"/>
<evidence type="ECO:0000256" key="3">
    <source>
        <dbReference type="SAM" id="MobiDB-lite"/>
    </source>
</evidence>
<dbReference type="SUPFAM" id="SSF47095">
    <property type="entry name" value="HMG-box"/>
    <property type="match status" value="1"/>
</dbReference>
<feature type="domain" description="HMG box" evidence="4">
    <location>
        <begin position="65"/>
        <end position="131"/>
    </location>
</feature>
<dbReference type="PANTHER" id="PTHR48112:SF22">
    <property type="entry name" value="MITOCHONDRIAL TRANSCRIPTION FACTOR A, ISOFORM B"/>
    <property type="match status" value="1"/>
</dbReference>
<keyword evidence="1 2" id="KW-0238">DNA-binding</keyword>
<dbReference type="InterPro" id="IPR009071">
    <property type="entry name" value="HMG_box_dom"/>
</dbReference>
<evidence type="ECO:0000313" key="5">
    <source>
        <dbReference type="EMBL" id="KZO98409.1"/>
    </source>
</evidence>
<accession>A0A167P4F4</accession>
<gene>
    <name evidence="5" type="ORF">CALVIDRAFT_554028</name>
</gene>
<dbReference type="SMART" id="SM00398">
    <property type="entry name" value="HMG"/>
    <property type="match status" value="1"/>
</dbReference>
<feature type="compositionally biased region" description="Low complexity" evidence="3">
    <location>
        <begin position="1"/>
        <end position="16"/>
    </location>
</feature>
<dbReference type="EMBL" id="KV417276">
    <property type="protein sequence ID" value="KZO98409.1"/>
    <property type="molecule type" value="Genomic_DNA"/>
</dbReference>
<evidence type="ECO:0000256" key="2">
    <source>
        <dbReference type="PROSITE-ProRule" id="PRU00267"/>
    </source>
</evidence>
<name>A0A167P4F4_CALVF</name>
<organism evidence="5 6">
    <name type="scientific">Calocera viscosa (strain TUFC12733)</name>
    <dbReference type="NCBI Taxonomy" id="1330018"/>
    <lineage>
        <taxon>Eukaryota</taxon>
        <taxon>Fungi</taxon>
        <taxon>Dikarya</taxon>
        <taxon>Basidiomycota</taxon>
        <taxon>Agaricomycotina</taxon>
        <taxon>Dacrymycetes</taxon>
        <taxon>Dacrymycetales</taxon>
        <taxon>Dacrymycetaceae</taxon>
        <taxon>Calocera</taxon>
    </lineage>
</organism>
<feature type="region of interest" description="Disordered" evidence="3">
    <location>
        <begin position="1"/>
        <end position="69"/>
    </location>
</feature>
<dbReference type="InterPro" id="IPR050342">
    <property type="entry name" value="HMGB"/>
</dbReference>
<feature type="region of interest" description="Disordered" evidence="3">
    <location>
        <begin position="108"/>
        <end position="144"/>
    </location>
</feature>
<keyword evidence="6" id="KW-1185">Reference proteome</keyword>
<keyword evidence="2" id="KW-0539">Nucleus</keyword>
<dbReference type="OrthoDB" id="1919336at2759"/>
<dbReference type="PANTHER" id="PTHR48112">
    <property type="entry name" value="HIGH MOBILITY GROUP PROTEIN DSP1"/>
    <property type="match status" value="1"/>
</dbReference>